<organism evidence="3 4">
    <name type="scientific">Aspergillus wentii DTO 134E9</name>
    <dbReference type="NCBI Taxonomy" id="1073089"/>
    <lineage>
        <taxon>Eukaryota</taxon>
        <taxon>Fungi</taxon>
        <taxon>Dikarya</taxon>
        <taxon>Ascomycota</taxon>
        <taxon>Pezizomycotina</taxon>
        <taxon>Eurotiomycetes</taxon>
        <taxon>Eurotiomycetidae</taxon>
        <taxon>Eurotiales</taxon>
        <taxon>Aspergillaceae</taxon>
        <taxon>Aspergillus</taxon>
        <taxon>Aspergillus subgen. Cremei</taxon>
    </lineage>
</organism>
<dbReference type="EMBL" id="KV878217">
    <property type="protein sequence ID" value="OJJ30236.1"/>
    <property type="molecule type" value="Genomic_DNA"/>
</dbReference>
<proteinExistence type="predicted"/>
<reference evidence="4" key="1">
    <citation type="journal article" date="2017" name="Genome Biol.">
        <title>Comparative genomics reveals high biological diversity and specific adaptations in the industrially and medically important fungal genus Aspergillus.</title>
        <authorList>
            <person name="de Vries R.P."/>
            <person name="Riley R."/>
            <person name="Wiebenga A."/>
            <person name="Aguilar-Osorio G."/>
            <person name="Amillis S."/>
            <person name="Uchima C.A."/>
            <person name="Anderluh G."/>
            <person name="Asadollahi M."/>
            <person name="Askin M."/>
            <person name="Barry K."/>
            <person name="Battaglia E."/>
            <person name="Bayram O."/>
            <person name="Benocci T."/>
            <person name="Braus-Stromeyer S.A."/>
            <person name="Caldana C."/>
            <person name="Canovas D."/>
            <person name="Cerqueira G.C."/>
            <person name="Chen F."/>
            <person name="Chen W."/>
            <person name="Choi C."/>
            <person name="Clum A."/>
            <person name="Dos Santos R.A."/>
            <person name="Damasio A.R."/>
            <person name="Diallinas G."/>
            <person name="Emri T."/>
            <person name="Fekete E."/>
            <person name="Flipphi M."/>
            <person name="Freyberg S."/>
            <person name="Gallo A."/>
            <person name="Gournas C."/>
            <person name="Habgood R."/>
            <person name="Hainaut M."/>
            <person name="Harispe M.L."/>
            <person name="Henrissat B."/>
            <person name="Hilden K.S."/>
            <person name="Hope R."/>
            <person name="Hossain A."/>
            <person name="Karabika E."/>
            <person name="Karaffa L."/>
            <person name="Karanyi Z."/>
            <person name="Krasevec N."/>
            <person name="Kuo A."/>
            <person name="Kusch H."/>
            <person name="LaButti K."/>
            <person name="Lagendijk E.L."/>
            <person name="Lapidus A."/>
            <person name="Levasseur A."/>
            <person name="Lindquist E."/>
            <person name="Lipzen A."/>
            <person name="Logrieco A.F."/>
            <person name="MacCabe A."/>
            <person name="Maekelae M.R."/>
            <person name="Malavazi I."/>
            <person name="Melin P."/>
            <person name="Meyer V."/>
            <person name="Mielnichuk N."/>
            <person name="Miskei M."/>
            <person name="Molnar A.P."/>
            <person name="Mule G."/>
            <person name="Ngan C.Y."/>
            <person name="Orejas M."/>
            <person name="Orosz E."/>
            <person name="Ouedraogo J.P."/>
            <person name="Overkamp K.M."/>
            <person name="Park H.-S."/>
            <person name="Perrone G."/>
            <person name="Piumi F."/>
            <person name="Punt P.J."/>
            <person name="Ram A.F."/>
            <person name="Ramon A."/>
            <person name="Rauscher S."/>
            <person name="Record E."/>
            <person name="Riano-Pachon D.M."/>
            <person name="Robert V."/>
            <person name="Roehrig J."/>
            <person name="Ruller R."/>
            <person name="Salamov A."/>
            <person name="Salih N.S."/>
            <person name="Samson R.A."/>
            <person name="Sandor E."/>
            <person name="Sanguinetti M."/>
            <person name="Schuetze T."/>
            <person name="Sepcic K."/>
            <person name="Shelest E."/>
            <person name="Sherlock G."/>
            <person name="Sophianopoulou V."/>
            <person name="Squina F.M."/>
            <person name="Sun H."/>
            <person name="Susca A."/>
            <person name="Todd R.B."/>
            <person name="Tsang A."/>
            <person name="Unkles S.E."/>
            <person name="van de Wiele N."/>
            <person name="van Rossen-Uffink D."/>
            <person name="Oliveira J.V."/>
            <person name="Vesth T.C."/>
            <person name="Visser J."/>
            <person name="Yu J.-H."/>
            <person name="Zhou M."/>
            <person name="Andersen M.R."/>
            <person name="Archer D.B."/>
            <person name="Baker S.E."/>
            <person name="Benoit I."/>
            <person name="Brakhage A.A."/>
            <person name="Braus G.H."/>
            <person name="Fischer R."/>
            <person name="Frisvad J.C."/>
            <person name="Goldman G.H."/>
            <person name="Houbraken J."/>
            <person name="Oakley B."/>
            <person name="Pocsi I."/>
            <person name="Scazzocchio C."/>
            <person name="Seiboth B."/>
            <person name="vanKuyk P.A."/>
            <person name="Wortman J."/>
            <person name="Dyer P.S."/>
            <person name="Grigoriev I.V."/>
        </authorList>
    </citation>
    <scope>NUCLEOTIDE SEQUENCE [LARGE SCALE GENOMIC DNA]</scope>
    <source>
        <strain evidence="4">DTO 134E9</strain>
    </source>
</reference>
<dbReference type="STRING" id="1073089.A0A1L9R5N6"/>
<dbReference type="AlphaFoldDB" id="A0A1L9R5N6"/>
<evidence type="ECO:0008006" key="5">
    <source>
        <dbReference type="Google" id="ProtNLM"/>
    </source>
</evidence>
<gene>
    <name evidence="3" type="ORF">ASPWEDRAFT_72689</name>
</gene>
<keyword evidence="4" id="KW-1185">Reference proteome</keyword>
<dbReference type="VEuPathDB" id="FungiDB:ASPWEDRAFT_72689"/>
<evidence type="ECO:0000313" key="4">
    <source>
        <dbReference type="Proteomes" id="UP000184383"/>
    </source>
</evidence>
<sequence length="218" mass="21552">MLSKTTLSFLMGSALFFTHCTASTYNSPVLHSRHELQGRSPVDSPLGKRAKCSDGSQCLIGQCCGGGCAPNCCAHDNGGVGCGITEQCSFKGNVFIGCCSDVAIGGCTSEATRVTVHTPYSTVTLQTGAAATTADATTSTSESTSDSTSASLPSSTDMSTTSTSTATSSSAAETSESATASESSSAQASETSSGGAAPTSAPMFFGGSLIALGALVLG</sequence>
<feature type="signal peptide" evidence="2">
    <location>
        <begin position="1"/>
        <end position="22"/>
    </location>
</feature>
<feature type="region of interest" description="Disordered" evidence="1">
    <location>
        <begin position="131"/>
        <end position="197"/>
    </location>
</feature>
<feature type="chain" id="PRO_5009887430" description="GPI anchored protein" evidence="2">
    <location>
        <begin position="23"/>
        <end position="218"/>
    </location>
</feature>
<dbReference type="Proteomes" id="UP000184383">
    <property type="component" value="Unassembled WGS sequence"/>
</dbReference>
<dbReference type="RefSeq" id="XP_040683913.1">
    <property type="nucleotide sequence ID" value="XM_040839259.1"/>
</dbReference>
<dbReference type="GeneID" id="63755107"/>
<evidence type="ECO:0000256" key="1">
    <source>
        <dbReference type="SAM" id="MobiDB-lite"/>
    </source>
</evidence>
<accession>A0A1L9R5N6</accession>
<name>A0A1L9R5N6_ASPWE</name>
<dbReference type="OrthoDB" id="4509553at2759"/>
<evidence type="ECO:0000256" key="2">
    <source>
        <dbReference type="SAM" id="SignalP"/>
    </source>
</evidence>
<keyword evidence="2" id="KW-0732">Signal</keyword>
<evidence type="ECO:0000313" key="3">
    <source>
        <dbReference type="EMBL" id="OJJ30236.1"/>
    </source>
</evidence>
<protein>
    <recommendedName>
        <fullName evidence="5">GPI anchored protein</fullName>
    </recommendedName>
</protein>